<feature type="chain" id="PRO_5013255310" description="PQQ-like domain-containing protein" evidence="1">
    <location>
        <begin position="21"/>
        <end position="179"/>
    </location>
</feature>
<protein>
    <recommendedName>
        <fullName evidence="4">PQQ-like domain-containing protein</fullName>
    </recommendedName>
</protein>
<evidence type="ECO:0000313" key="2">
    <source>
        <dbReference type="EMBL" id="SMF53567.1"/>
    </source>
</evidence>
<accession>A0A1Y6CAN0</accession>
<evidence type="ECO:0000256" key="1">
    <source>
        <dbReference type="SAM" id="SignalP"/>
    </source>
</evidence>
<keyword evidence="1" id="KW-0732">Signal</keyword>
<dbReference type="STRING" id="560819.SAMN05428998_11938"/>
<dbReference type="SUPFAM" id="SSF50998">
    <property type="entry name" value="Quinoprotein alcohol dehydrogenase-like"/>
    <property type="match status" value="1"/>
</dbReference>
<name>A0A1Y6CAN0_9PROT</name>
<dbReference type="Gene3D" id="2.140.10.10">
    <property type="entry name" value="Quinoprotein alcohol dehydrogenase-like superfamily"/>
    <property type="match status" value="1"/>
</dbReference>
<evidence type="ECO:0008006" key="4">
    <source>
        <dbReference type="Google" id="ProtNLM"/>
    </source>
</evidence>
<dbReference type="RefSeq" id="WP_085124535.1">
    <property type="nucleotide sequence ID" value="NZ_FWZX01000019.1"/>
</dbReference>
<gene>
    <name evidence="2" type="ORF">SAMN05428998_11938</name>
</gene>
<dbReference type="InterPro" id="IPR011047">
    <property type="entry name" value="Quinoprotein_ADH-like_sf"/>
</dbReference>
<dbReference type="AlphaFoldDB" id="A0A1Y6CAN0"/>
<feature type="signal peptide" evidence="1">
    <location>
        <begin position="1"/>
        <end position="20"/>
    </location>
</feature>
<proteinExistence type="predicted"/>
<organism evidence="2 3">
    <name type="scientific">Tistlia consotensis USBA 355</name>
    <dbReference type="NCBI Taxonomy" id="560819"/>
    <lineage>
        <taxon>Bacteria</taxon>
        <taxon>Pseudomonadati</taxon>
        <taxon>Pseudomonadota</taxon>
        <taxon>Alphaproteobacteria</taxon>
        <taxon>Rhodospirillales</taxon>
        <taxon>Rhodovibrionaceae</taxon>
        <taxon>Tistlia</taxon>
    </lineage>
</organism>
<sequence length="179" mass="17979">MLKTTSTLFAALLLATPAAAGTPTPSSGTQIARIAPGAGLATAPLAAAPLAVGGRIFAPGTDCAPDRPRGCSIAAYDARSGTELWHQALDASPDGQAAPARTAAGAQGSLTWISPVYDAETNTLFVGLSDRSAGAPQPLVTYALDARTGAVEWYRRAAPMSQLGLESASAAPTRGEAGF</sequence>
<keyword evidence="3" id="KW-1185">Reference proteome</keyword>
<evidence type="ECO:0000313" key="3">
    <source>
        <dbReference type="Proteomes" id="UP000192917"/>
    </source>
</evidence>
<dbReference type="EMBL" id="FWZX01000019">
    <property type="protein sequence ID" value="SMF53567.1"/>
    <property type="molecule type" value="Genomic_DNA"/>
</dbReference>
<reference evidence="2 3" key="1">
    <citation type="submission" date="2017-04" db="EMBL/GenBank/DDBJ databases">
        <authorList>
            <person name="Afonso C.L."/>
            <person name="Miller P.J."/>
            <person name="Scott M.A."/>
            <person name="Spackman E."/>
            <person name="Goraichik I."/>
            <person name="Dimitrov K.M."/>
            <person name="Suarez D.L."/>
            <person name="Swayne D.E."/>
        </authorList>
    </citation>
    <scope>NUCLEOTIDE SEQUENCE [LARGE SCALE GENOMIC DNA]</scope>
    <source>
        <strain evidence="2 3">USBA 355</strain>
    </source>
</reference>
<dbReference type="Proteomes" id="UP000192917">
    <property type="component" value="Unassembled WGS sequence"/>
</dbReference>